<dbReference type="Proteomes" id="UP000037432">
    <property type="component" value="Unassembled WGS sequence"/>
</dbReference>
<name>A0A0J7ZBU3_STRVR</name>
<evidence type="ECO:0000313" key="2">
    <source>
        <dbReference type="Proteomes" id="UP000037432"/>
    </source>
</evidence>
<proteinExistence type="predicted"/>
<comment type="caution">
    <text evidence="1">The sequence shown here is derived from an EMBL/GenBank/DDBJ whole genome shotgun (WGS) entry which is preliminary data.</text>
</comment>
<sequence>MADATTLAVAPNSRGLFWHPAPGATAEQDVWVRYGFTGTGMWISPTKNRWAVLAVNSPSCEAAGQVVS</sequence>
<reference evidence="1 2" key="1">
    <citation type="submission" date="2015-06" db="EMBL/GenBank/DDBJ databases">
        <authorList>
            <person name="Ju K.-S."/>
            <person name="Doroghazi J.R."/>
            <person name="Metcalf W.W."/>
        </authorList>
    </citation>
    <scope>NUCLEOTIDE SEQUENCE [LARGE SCALE GENOMIC DNA]</scope>
    <source>
        <strain evidence="1 2">NRRL 3414</strain>
    </source>
</reference>
<evidence type="ECO:0000313" key="1">
    <source>
        <dbReference type="EMBL" id="KMS72653.1"/>
    </source>
</evidence>
<protein>
    <recommendedName>
        <fullName evidence="3">Serine hydrolase</fullName>
    </recommendedName>
</protein>
<gene>
    <name evidence="1" type="ORF">ACM01_21685</name>
</gene>
<dbReference type="EMBL" id="LFNT01000025">
    <property type="protein sequence ID" value="KMS72653.1"/>
    <property type="molecule type" value="Genomic_DNA"/>
</dbReference>
<dbReference type="PATRIC" id="fig|1938.3.peg.2720"/>
<dbReference type="AlphaFoldDB" id="A0A0J7ZBU3"/>
<evidence type="ECO:0008006" key="3">
    <source>
        <dbReference type="Google" id="ProtNLM"/>
    </source>
</evidence>
<organism evidence="1 2">
    <name type="scientific">Streptomyces viridochromogenes</name>
    <dbReference type="NCBI Taxonomy" id="1938"/>
    <lineage>
        <taxon>Bacteria</taxon>
        <taxon>Bacillati</taxon>
        <taxon>Actinomycetota</taxon>
        <taxon>Actinomycetes</taxon>
        <taxon>Kitasatosporales</taxon>
        <taxon>Streptomycetaceae</taxon>
        <taxon>Streptomyces</taxon>
    </lineage>
</organism>
<accession>A0A0J7ZBU3</accession>